<dbReference type="KEGG" id="oxy:HCG48_05540"/>
<dbReference type="EMBL" id="CP051167">
    <property type="protein sequence ID" value="QIZ73616.1"/>
    <property type="molecule type" value="Genomic_DNA"/>
</dbReference>
<proteinExistence type="predicted"/>
<organism evidence="1 2">
    <name type="scientific">Oxynema aestuarii AP17</name>
    <dbReference type="NCBI Taxonomy" id="2064643"/>
    <lineage>
        <taxon>Bacteria</taxon>
        <taxon>Bacillati</taxon>
        <taxon>Cyanobacteriota</taxon>
        <taxon>Cyanophyceae</taxon>
        <taxon>Oscillatoriophycideae</taxon>
        <taxon>Oscillatoriales</taxon>
        <taxon>Oscillatoriaceae</taxon>
        <taxon>Oxynema</taxon>
        <taxon>Oxynema aestuarii</taxon>
    </lineage>
</organism>
<keyword evidence="2" id="KW-1185">Reference proteome</keyword>
<accession>A0A6H1U5B2</accession>
<dbReference type="Proteomes" id="UP000500857">
    <property type="component" value="Chromosome"/>
</dbReference>
<reference evidence="1 2" key="1">
    <citation type="submission" date="2020-04" db="EMBL/GenBank/DDBJ databases">
        <authorList>
            <person name="Basu S."/>
            <person name="Maruthanayagam V."/>
            <person name="Chakraborty S."/>
            <person name="Pramanik A."/>
            <person name="Mukherjee J."/>
            <person name="Brink B."/>
        </authorList>
    </citation>
    <scope>NUCLEOTIDE SEQUENCE [LARGE SCALE GENOMIC DNA]</scope>
    <source>
        <strain evidence="1 2">AP17</strain>
    </source>
</reference>
<protein>
    <submittedName>
        <fullName evidence="1">Uncharacterized protein</fullName>
    </submittedName>
</protein>
<sequence>MLALPARAQMTDEKIDDFVEALRRAAPDTGMANDGLYSDWQIKPENIPRWSRLCTEEEMTPAQFEANETKARAVLACVMGDILKQEYRNSNNEALAVRRAAAWWMSGDPNRYDTPNIAEYTEKVWNFYQEERGR</sequence>
<name>A0A6H1U5B2_9CYAN</name>
<dbReference type="AlphaFoldDB" id="A0A6H1U5B2"/>
<gene>
    <name evidence="1" type="ORF">HCG48_05540</name>
</gene>
<evidence type="ECO:0000313" key="2">
    <source>
        <dbReference type="Proteomes" id="UP000500857"/>
    </source>
</evidence>
<evidence type="ECO:0000313" key="1">
    <source>
        <dbReference type="EMBL" id="QIZ73616.1"/>
    </source>
</evidence>